<evidence type="ECO:0000259" key="1">
    <source>
        <dbReference type="Pfam" id="PF06439"/>
    </source>
</evidence>
<feature type="domain" description="3-keto-alpha-glucoside-1,2-lyase/3-keto-2-hydroxy-glucal hydratase" evidence="1">
    <location>
        <begin position="24"/>
        <end position="274"/>
    </location>
</feature>
<organism evidence="2 3">
    <name type="scientific">Mucilaginibacter roseus</name>
    <dbReference type="NCBI Taxonomy" id="1528868"/>
    <lineage>
        <taxon>Bacteria</taxon>
        <taxon>Pseudomonadati</taxon>
        <taxon>Bacteroidota</taxon>
        <taxon>Sphingobacteriia</taxon>
        <taxon>Sphingobacteriales</taxon>
        <taxon>Sphingobacteriaceae</taxon>
        <taxon>Mucilaginibacter</taxon>
    </lineage>
</organism>
<name>A0ABS8TXQ2_9SPHI</name>
<dbReference type="RefSeq" id="WP_232175577.1">
    <property type="nucleotide sequence ID" value="NZ_JAJPWV010000001.1"/>
</dbReference>
<dbReference type="EMBL" id="JAJPWV010000001">
    <property type="protein sequence ID" value="MCD8739654.1"/>
    <property type="molecule type" value="Genomic_DNA"/>
</dbReference>
<comment type="caution">
    <text evidence="2">The sequence shown here is derived from an EMBL/GenBank/DDBJ whole genome shotgun (WGS) entry which is preliminary data.</text>
</comment>
<evidence type="ECO:0000313" key="3">
    <source>
        <dbReference type="Proteomes" id="UP001199919"/>
    </source>
</evidence>
<dbReference type="Pfam" id="PF06439">
    <property type="entry name" value="3keto-disac_hyd"/>
    <property type="match status" value="1"/>
</dbReference>
<dbReference type="Proteomes" id="UP001199919">
    <property type="component" value="Unassembled WGS sequence"/>
</dbReference>
<evidence type="ECO:0000313" key="2">
    <source>
        <dbReference type="EMBL" id="MCD8739654.1"/>
    </source>
</evidence>
<protein>
    <submittedName>
        <fullName evidence="2">DUF1080 domain-containing protein</fullName>
    </submittedName>
</protein>
<accession>A0ABS8TXQ2</accession>
<reference evidence="2 3" key="1">
    <citation type="submission" date="2021-12" db="EMBL/GenBank/DDBJ databases">
        <title>Mucilaginibacter roseus genome.</title>
        <authorList>
            <person name="Ferreira J.R."/>
            <person name="Newman J.D."/>
        </authorList>
    </citation>
    <scope>NUCLEOTIDE SEQUENCE [LARGE SCALE GENOMIC DNA]</scope>
    <source>
        <strain evidence="2 3">LMG 28454</strain>
    </source>
</reference>
<proteinExistence type="predicted"/>
<sequence length="289" mass="32938">MKRIYYLLTPVFILLFTSFTDNDGWAPLLDNKLSKWKTYLSYRHKDGYKGTAPVDENGKPIKPIGYNNDKTGVFTLVKNTSQPVLRVSGEVYGCLYTKQSFKNYHLKLKVKWGDKKWIPRLNEPKDSGIIYHSNGKAGVDYWRSWMLGQEMQVMEGGCGDYWCIASSAGYIKTKRTPAKKDTMVYDPAGVKTFMGAGNNFVQQSRNYEKPNNDWNTLELICFGDKSLHILNGHVVMALSGSSYKDGDTYKPLTSGRLQIQSEAAEVYYKDILIRSIKALPAEYSVYFKN</sequence>
<dbReference type="Gene3D" id="2.60.120.560">
    <property type="entry name" value="Exo-inulinase, domain 1"/>
    <property type="match status" value="1"/>
</dbReference>
<gene>
    <name evidence="2" type="ORF">LT679_03480</name>
</gene>
<dbReference type="InterPro" id="IPR010496">
    <property type="entry name" value="AL/BT2_dom"/>
</dbReference>
<keyword evidence="3" id="KW-1185">Reference proteome</keyword>